<dbReference type="Proteomes" id="UP000177745">
    <property type="component" value="Unassembled WGS sequence"/>
</dbReference>
<evidence type="ECO:0000313" key="1">
    <source>
        <dbReference type="EMBL" id="OGN34294.1"/>
    </source>
</evidence>
<accession>A0A1F8H9Q7</accession>
<reference evidence="1 2" key="1">
    <citation type="journal article" date="2016" name="Nat. Commun.">
        <title>Thousands of microbial genomes shed light on interconnected biogeochemical processes in an aquifer system.</title>
        <authorList>
            <person name="Anantharaman K."/>
            <person name="Brown C.T."/>
            <person name="Hug L.A."/>
            <person name="Sharon I."/>
            <person name="Castelle C.J."/>
            <person name="Probst A.J."/>
            <person name="Thomas B.C."/>
            <person name="Singh A."/>
            <person name="Wilkins M.J."/>
            <person name="Karaoz U."/>
            <person name="Brodie E.L."/>
            <person name="Williams K.H."/>
            <person name="Hubbard S.S."/>
            <person name="Banfield J.F."/>
        </authorList>
    </citation>
    <scope>NUCLEOTIDE SEQUENCE [LARGE SCALE GENOMIC DNA]</scope>
</reference>
<evidence type="ECO:0000313" key="2">
    <source>
        <dbReference type="Proteomes" id="UP000177745"/>
    </source>
</evidence>
<name>A0A1F8H9Q7_9BACT</name>
<sequence>MTPKRLQNKILKRLEPIERMSFMERCGIFMGKVQIVEAALKGLLNRGYGYEQERMERWTLGRVIAELKGQGLRGDFVLVLEELLVYRNTIAHDLVAYDAITRKILGPKSKGFSWPWRFLSKGLYQVEYTIQVYDFLSTNDYF</sequence>
<protein>
    <recommendedName>
        <fullName evidence="3">DUF4145 domain-containing protein</fullName>
    </recommendedName>
</protein>
<comment type="caution">
    <text evidence="1">The sequence shown here is derived from an EMBL/GenBank/DDBJ whole genome shotgun (WGS) entry which is preliminary data.</text>
</comment>
<dbReference type="EMBL" id="MGKY01000003">
    <property type="protein sequence ID" value="OGN34294.1"/>
    <property type="molecule type" value="Genomic_DNA"/>
</dbReference>
<organism evidence="1 2">
    <name type="scientific">Candidatus Yanofskybacteria bacterium RIFCSPLOWO2_12_FULL_43_11b</name>
    <dbReference type="NCBI Taxonomy" id="1802710"/>
    <lineage>
        <taxon>Bacteria</taxon>
        <taxon>Candidatus Yanofskyibacteriota</taxon>
    </lineage>
</organism>
<evidence type="ECO:0008006" key="3">
    <source>
        <dbReference type="Google" id="ProtNLM"/>
    </source>
</evidence>
<dbReference type="AlphaFoldDB" id="A0A1F8H9Q7"/>
<proteinExistence type="predicted"/>
<gene>
    <name evidence="1" type="ORF">A3G51_00200</name>
</gene>